<organism evidence="1">
    <name type="scientific">Arundo donax</name>
    <name type="common">Giant reed</name>
    <name type="synonym">Donax arundinaceus</name>
    <dbReference type="NCBI Taxonomy" id="35708"/>
    <lineage>
        <taxon>Eukaryota</taxon>
        <taxon>Viridiplantae</taxon>
        <taxon>Streptophyta</taxon>
        <taxon>Embryophyta</taxon>
        <taxon>Tracheophyta</taxon>
        <taxon>Spermatophyta</taxon>
        <taxon>Magnoliopsida</taxon>
        <taxon>Liliopsida</taxon>
        <taxon>Poales</taxon>
        <taxon>Poaceae</taxon>
        <taxon>PACMAD clade</taxon>
        <taxon>Arundinoideae</taxon>
        <taxon>Arundineae</taxon>
        <taxon>Arundo</taxon>
    </lineage>
</organism>
<sequence>MRTQIVKLNILFVDQVRRFTTGHSLIILVDTF</sequence>
<name>A0A0A9DKN8_ARUDO</name>
<reference evidence="1" key="1">
    <citation type="submission" date="2014-09" db="EMBL/GenBank/DDBJ databases">
        <authorList>
            <person name="Magalhaes I.L.F."/>
            <person name="Oliveira U."/>
            <person name="Santos F.R."/>
            <person name="Vidigal T.H.D.A."/>
            <person name="Brescovit A.D."/>
            <person name="Santos A.J."/>
        </authorList>
    </citation>
    <scope>NUCLEOTIDE SEQUENCE</scope>
    <source>
        <tissue evidence="1">Shoot tissue taken approximately 20 cm above the soil surface</tissue>
    </source>
</reference>
<dbReference type="EMBL" id="GBRH01211680">
    <property type="protein sequence ID" value="JAD86215.1"/>
    <property type="molecule type" value="Transcribed_RNA"/>
</dbReference>
<reference evidence="1" key="2">
    <citation type="journal article" date="2015" name="Data Brief">
        <title>Shoot transcriptome of the giant reed, Arundo donax.</title>
        <authorList>
            <person name="Barrero R.A."/>
            <person name="Guerrero F.D."/>
            <person name="Moolhuijzen P."/>
            <person name="Goolsby J.A."/>
            <person name="Tidwell J."/>
            <person name="Bellgard S.E."/>
            <person name="Bellgard M.I."/>
        </authorList>
    </citation>
    <scope>NUCLEOTIDE SEQUENCE</scope>
    <source>
        <tissue evidence="1">Shoot tissue taken approximately 20 cm above the soil surface</tissue>
    </source>
</reference>
<evidence type="ECO:0000313" key="1">
    <source>
        <dbReference type="EMBL" id="JAD86215.1"/>
    </source>
</evidence>
<protein>
    <submittedName>
        <fullName evidence="1">Uncharacterized protein</fullName>
    </submittedName>
</protein>
<accession>A0A0A9DKN8</accession>
<dbReference type="AlphaFoldDB" id="A0A0A9DKN8"/>
<proteinExistence type="predicted"/>